<dbReference type="KEGG" id="pmf:P9303_22901"/>
<sequence>MPGLLEFDRNCLMVLRRSLLAVAPFEGCALLLGDQDDSNSDQGGSIWNVRLIWPCCNVWGPGMLSLPEGSNDPNLGVELLPSRKCRFALDPREQLQAQRFAREHNWQVLGSAHSHPGGEAVPSVMDHRWATVPSLLVIVAGSGNVRAWWLTGVQPGEQHEVAHLGQW</sequence>
<name>A2CC15_PROM3</name>
<gene>
    <name evidence="7" type="ordered locus">P9303_22901</name>
</gene>
<dbReference type="STRING" id="59922.P9303_22901"/>
<dbReference type="GO" id="GO:0006508">
    <property type="term" value="P:proteolysis"/>
    <property type="evidence" value="ECO:0007669"/>
    <property type="project" value="UniProtKB-KW"/>
</dbReference>
<dbReference type="SUPFAM" id="SSF102712">
    <property type="entry name" value="JAB1/MPN domain"/>
    <property type="match status" value="1"/>
</dbReference>
<dbReference type="GO" id="GO:0008237">
    <property type="term" value="F:metallopeptidase activity"/>
    <property type="evidence" value="ECO:0007669"/>
    <property type="project" value="UniProtKB-KW"/>
</dbReference>
<keyword evidence="4" id="KW-0862">Zinc</keyword>
<keyword evidence="3" id="KW-0378">Hydrolase</keyword>
<keyword evidence="2" id="KW-0479">Metal-binding</keyword>
<keyword evidence="1" id="KW-0645">Protease</keyword>
<dbReference type="Gene3D" id="3.40.140.10">
    <property type="entry name" value="Cytidine Deaminase, domain 2"/>
    <property type="match status" value="1"/>
</dbReference>
<evidence type="ECO:0000256" key="4">
    <source>
        <dbReference type="ARBA" id="ARBA00022833"/>
    </source>
</evidence>
<dbReference type="Pfam" id="PF14464">
    <property type="entry name" value="Prok-JAB"/>
    <property type="match status" value="1"/>
</dbReference>
<dbReference type="RefSeq" id="WP_011826893.1">
    <property type="nucleotide sequence ID" value="NC_008820.1"/>
</dbReference>
<protein>
    <recommendedName>
        <fullName evidence="6">JAB domain-containing protein</fullName>
    </recommendedName>
</protein>
<dbReference type="EMBL" id="CP000554">
    <property type="protein sequence ID" value="ABM79025.1"/>
    <property type="molecule type" value="Genomic_DNA"/>
</dbReference>
<evidence type="ECO:0000259" key="6">
    <source>
        <dbReference type="Pfam" id="PF14464"/>
    </source>
</evidence>
<dbReference type="BioCyc" id="PMAR59922:G1G80-2006-MONOMER"/>
<feature type="domain" description="JAB" evidence="6">
    <location>
        <begin position="14"/>
        <end position="150"/>
    </location>
</feature>
<proteinExistence type="predicted"/>
<evidence type="ECO:0000256" key="2">
    <source>
        <dbReference type="ARBA" id="ARBA00022723"/>
    </source>
</evidence>
<evidence type="ECO:0000313" key="8">
    <source>
        <dbReference type="Proteomes" id="UP000002274"/>
    </source>
</evidence>
<evidence type="ECO:0000256" key="1">
    <source>
        <dbReference type="ARBA" id="ARBA00022670"/>
    </source>
</evidence>
<evidence type="ECO:0000256" key="5">
    <source>
        <dbReference type="ARBA" id="ARBA00023049"/>
    </source>
</evidence>
<evidence type="ECO:0000313" key="7">
    <source>
        <dbReference type="EMBL" id="ABM79025.1"/>
    </source>
</evidence>
<dbReference type="CDD" id="cd08070">
    <property type="entry name" value="MPN_like"/>
    <property type="match status" value="1"/>
</dbReference>
<evidence type="ECO:0000256" key="3">
    <source>
        <dbReference type="ARBA" id="ARBA00022801"/>
    </source>
</evidence>
<accession>A2CC15</accession>
<dbReference type="GO" id="GO:0046872">
    <property type="term" value="F:metal ion binding"/>
    <property type="evidence" value="ECO:0007669"/>
    <property type="project" value="UniProtKB-KW"/>
</dbReference>
<dbReference type="Proteomes" id="UP000002274">
    <property type="component" value="Chromosome"/>
</dbReference>
<organism evidence="7 8">
    <name type="scientific">Prochlorococcus marinus (strain MIT 9303)</name>
    <dbReference type="NCBI Taxonomy" id="59922"/>
    <lineage>
        <taxon>Bacteria</taxon>
        <taxon>Bacillati</taxon>
        <taxon>Cyanobacteriota</taxon>
        <taxon>Cyanophyceae</taxon>
        <taxon>Synechococcales</taxon>
        <taxon>Prochlorococcaceae</taxon>
        <taxon>Prochlorococcus</taxon>
    </lineage>
</organism>
<reference evidence="7 8" key="1">
    <citation type="journal article" date="2007" name="PLoS Genet.">
        <title>Patterns and implications of gene gain and loss in the evolution of Prochlorococcus.</title>
        <authorList>
            <person name="Kettler G.C."/>
            <person name="Martiny A.C."/>
            <person name="Huang K."/>
            <person name="Zucker J."/>
            <person name="Coleman M.L."/>
            <person name="Rodrigue S."/>
            <person name="Chen F."/>
            <person name="Lapidus A."/>
            <person name="Ferriera S."/>
            <person name="Johnson J."/>
            <person name="Steglich C."/>
            <person name="Church G.M."/>
            <person name="Richardson P."/>
            <person name="Chisholm S.W."/>
        </authorList>
    </citation>
    <scope>NUCLEOTIDE SEQUENCE [LARGE SCALE GENOMIC DNA]</scope>
    <source>
        <strain evidence="7 8">MIT 9303</strain>
    </source>
</reference>
<dbReference type="InterPro" id="IPR028090">
    <property type="entry name" value="JAB_dom_prok"/>
</dbReference>
<dbReference type="AlphaFoldDB" id="A2CC15"/>
<keyword evidence="5" id="KW-0482">Metalloprotease</keyword>
<dbReference type="HOGENOM" id="CLU_116765_0_0_3"/>